<evidence type="ECO:0000256" key="4">
    <source>
        <dbReference type="SAM" id="MobiDB-lite"/>
    </source>
</evidence>
<proteinExistence type="inferred from homology"/>
<dbReference type="AlphaFoldDB" id="A0A517LV40"/>
<sequence length="150" mass="16568">MQRTYNAESSVLGIEFVTKKDIVKTISEEVGLTQQQTKKIVQKTFDAIIDSLVKEERIELRNFGVFEVKLRAARKARNPRTGKQVSVPAKYVVTFKPGKVMESRVAELTAGIVENLLSESELDSPGSTDDSLNKPANPTTHDAFGDRSVG</sequence>
<dbReference type="CDD" id="cd13836">
    <property type="entry name" value="IHF_B"/>
    <property type="match status" value="1"/>
</dbReference>
<dbReference type="KEGG" id="ruv:EC9_06410"/>
<evidence type="ECO:0000313" key="6">
    <source>
        <dbReference type="Proteomes" id="UP000319557"/>
    </source>
</evidence>
<dbReference type="InterPro" id="IPR010992">
    <property type="entry name" value="IHF-like_DNA-bd_dom_sf"/>
</dbReference>
<dbReference type="InterPro" id="IPR000119">
    <property type="entry name" value="Hist_DNA-bd"/>
</dbReference>
<protein>
    <submittedName>
        <fullName evidence="5">DNA-binding protein HU</fullName>
    </submittedName>
</protein>
<dbReference type="SUPFAM" id="SSF47729">
    <property type="entry name" value="IHF-like DNA-binding proteins"/>
    <property type="match status" value="1"/>
</dbReference>
<dbReference type="PRINTS" id="PR01727">
    <property type="entry name" value="DNABINDINGHU"/>
</dbReference>
<reference evidence="5 6" key="1">
    <citation type="submission" date="2019-02" db="EMBL/GenBank/DDBJ databases">
        <title>Deep-cultivation of Planctomycetes and their phenomic and genomic characterization uncovers novel biology.</title>
        <authorList>
            <person name="Wiegand S."/>
            <person name="Jogler M."/>
            <person name="Boedeker C."/>
            <person name="Pinto D."/>
            <person name="Vollmers J."/>
            <person name="Rivas-Marin E."/>
            <person name="Kohn T."/>
            <person name="Peeters S.H."/>
            <person name="Heuer A."/>
            <person name="Rast P."/>
            <person name="Oberbeckmann S."/>
            <person name="Bunk B."/>
            <person name="Jeske O."/>
            <person name="Meyerdierks A."/>
            <person name="Storesund J.E."/>
            <person name="Kallscheuer N."/>
            <person name="Luecker S."/>
            <person name="Lage O.M."/>
            <person name="Pohl T."/>
            <person name="Merkel B.J."/>
            <person name="Hornburger P."/>
            <person name="Mueller R.-W."/>
            <person name="Bruemmer F."/>
            <person name="Labrenz M."/>
            <person name="Spormann A.M."/>
            <person name="Op den Camp H."/>
            <person name="Overmann J."/>
            <person name="Amann R."/>
            <person name="Jetten M.S.M."/>
            <person name="Mascher T."/>
            <person name="Medema M.H."/>
            <person name="Devos D.P."/>
            <person name="Kaster A.-K."/>
            <person name="Ovreas L."/>
            <person name="Rohde M."/>
            <person name="Galperin M.Y."/>
            <person name="Jogler C."/>
        </authorList>
    </citation>
    <scope>NUCLEOTIDE SEQUENCE [LARGE SCALE GENOMIC DNA]</scope>
    <source>
        <strain evidence="5 6">EC9</strain>
    </source>
</reference>
<dbReference type="Gene3D" id="4.10.520.10">
    <property type="entry name" value="IHF-like DNA-binding proteins"/>
    <property type="match status" value="1"/>
</dbReference>
<comment type="similarity">
    <text evidence="1 3">Belongs to the bacterial histone-like protein family.</text>
</comment>
<dbReference type="EMBL" id="CP036261">
    <property type="protein sequence ID" value="QDS86479.1"/>
    <property type="molecule type" value="Genomic_DNA"/>
</dbReference>
<keyword evidence="6" id="KW-1185">Reference proteome</keyword>
<accession>A0A517LV40</accession>
<evidence type="ECO:0000256" key="1">
    <source>
        <dbReference type="ARBA" id="ARBA00010529"/>
    </source>
</evidence>
<name>A0A517LV40_9BACT</name>
<dbReference type="SMART" id="SM00411">
    <property type="entry name" value="BHL"/>
    <property type="match status" value="1"/>
</dbReference>
<evidence type="ECO:0000256" key="3">
    <source>
        <dbReference type="RuleBase" id="RU003939"/>
    </source>
</evidence>
<dbReference type="PANTHER" id="PTHR33175">
    <property type="entry name" value="DNA-BINDING PROTEIN HU"/>
    <property type="match status" value="1"/>
</dbReference>
<dbReference type="Pfam" id="PF00216">
    <property type="entry name" value="Bac_DNA_binding"/>
    <property type="match status" value="1"/>
</dbReference>
<feature type="compositionally biased region" description="Polar residues" evidence="4">
    <location>
        <begin position="125"/>
        <end position="140"/>
    </location>
</feature>
<gene>
    <name evidence="5" type="primary">hup</name>
    <name evidence="5" type="ORF">EC9_06410</name>
</gene>
<evidence type="ECO:0000256" key="2">
    <source>
        <dbReference type="ARBA" id="ARBA00023125"/>
    </source>
</evidence>
<dbReference type="GO" id="GO:0030527">
    <property type="term" value="F:structural constituent of chromatin"/>
    <property type="evidence" value="ECO:0007669"/>
    <property type="project" value="InterPro"/>
</dbReference>
<dbReference type="GO" id="GO:0003677">
    <property type="term" value="F:DNA binding"/>
    <property type="evidence" value="ECO:0007669"/>
    <property type="project" value="UniProtKB-KW"/>
</dbReference>
<dbReference type="GO" id="GO:0005829">
    <property type="term" value="C:cytosol"/>
    <property type="evidence" value="ECO:0007669"/>
    <property type="project" value="TreeGrafter"/>
</dbReference>
<dbReference type="Proteomes" id="UP000319557">
    <property type="component" value="Chromosome"/>
</dbReference>
<feature type="region of interest" description="Disordered" evidence="4">
    <location>
        <begin position="119"/>
        <end position="150"/>
    </location>
</feature>
<dbReference type="PANTHER" id="PTHR33175:SF2">
    <property type="entry name" value="INTEGRATION HOST FACTOR SUBUNIT ALPHA"/>
    <property type="match status" value="1"/>
</dbReference>
<keyword evidence="2 5" id="KW-0238">DNA-binding</keyword>
<organism evidence="5 6">
    <name type="scientific">Rosistilla ulvae</name>
    <dbReference type="NCBI Taxonomy" id="1930277"/>
    <lineage>
        <taxon>Bacteria</taxon>
        <taxon>Pseudomonadati</taxon>
        <taxon>Planctomycetota</taxon>
        <taxon>Planctomycetia</taxon>
        <taxon>Pirellulales</taxon>
        <taxon>Pirellulaceae</taxon>
        <taxon>Rosistilla</taxon>
    </lineage>
</organism>
<evidence type="ECO:0000313" key="5">
    <source>
        <dbReference type="EMBL" id="QDS86479.1"/>
    </source>
</evidence>